<organism evidence="1 2">
    <name type="scientific">Brassica napus</name>
    <name type="common">Rape</name>
    <dbReference type="NCBI Taxonomy" id="3708"/>
    <lineage>
        <taxon>Eukaryota</taxon>
        <taxon>Viridiplantae</taxon>
        <taxon>Streptophyta</taxon>
        <taxon>Embryophyta</taxon>
        <taxon>Tracheophyta</taxon>
        <taxon>Spermatophyta</taxon>
        <taxon>Magnoliopsida</taxon>
        <taxon>eudicotyledons</taxon>
        <taxon>Gunneridae</taxon>
        <taxon>Pentapetalae</taxon>
        <taxon>rosids</taxon>
        <taxon>malvids</taxon>
        <taxon>Brassicales</taxon>
        <taxon>Brassicaceae</taxon>
        <taxon>Brassiceae</taxon>
        <taxon>Brassica</taxon>
    </lineage>
</organism>
<gene>
    <name evidence="1" type="ORF">HID58_062422</name>
</gene>
<accession>A0ABQ8A2B5</accession>
<dbReference type="EMBL" id="JAGKQM010000014">
    <property type="protein sequence ID" value="KAH0886326.1"/>
    <property type="molecule type" value="Genomic_DNA"/>
</dbReference>
<name>A0ABQ8A2B5_BRANA</name>
<dbReference type="Proteomes" id="UP000824890">
    <property type="component" value="Unassembled WGS sequence"/>
</dbReference>
<protein>
    <submittedName>
        <fullName evidence="1">Uncharacterized protein</fullName>
    </submittedName>
</protein>
<comment type="caution">
    <text evidence="1">The sequence shown here is derived from an EMBL/GenBank/DDBJ whole genome shotgun (WGS) entry which is preliminary data.</text>
</comment>
<proteinExistence type="predicted"/>
<evidence type="ECO:0000313" key="1">
    <source>
        <dbReference type="EMBL" id="KAH0886326.1"/>
    </source>
</evidence>
<keyword evidence="2" id="KW-1185">Reference proteome</keyword>
<reference evidence="1 2" key="1">
    <citation type="submission" date="2021-05" db="EMBL/GenBank/DDBJ databases">
        <title>Genome Assembly of Synthetic Allotetraploid Brassica napus Reveals Homoeologous Exchanges between Subgenomes.</title>
        <authorList>
            <person name="Davis J.T."/>
        </authorList>
    </citation>
    <scope>NUCLEOTIDE SEQUENCE [LARGE SCALE GENOMIC DNA]</scope>
    <source>
        <strain evidence="2">cv. Da-Ae</strain>
        <tissue evidence="1">Seedling</tissue>
    </source>
</reference>
<sequence>MINSCHGFIFGCSADEFIHFTKLSSILKPVKKSYSLCYFLSTQKLWFFKCVVSIRSTMVNKVFDGDLQMTNLNAQPMRVTSVVPLRQPAIVTLRQVCYTKSALGVVSQQITVSNVYT</sequence>
<evidence type="ECO:0000313" key="2">
    <source>
        <dbReference type="Proteomes" id="UP000824890"/>
    </source>
</evidence>